<keyword evidence="4" id="KW-1185">Reference proteome</keyword>
<dbReference type="InterPro" id="IPR015510">
    <property type="entry name" value="PGRP"/>
</dbReference>
<accession>A0ABT5R468</accession>
<dbReference type="Pfam" id="PF01510">
    <property type="entry name" value="Amidase_2"/>
    <property type="match status" value="1"/>
</dbReference>
<evidence type="ECO:0000313" key="3">
    <source>
        <dbReference type="EMBL" id="MDD1795064.1"/>
    </source>
</evidence>
<name>A0ABT5R468_9GAMM</name>
<dbReference type="CDD" id="cd06583">
    <property type="entry name" value="PGRP"/>
    <property type="match status" value="1"/>
</dbReference>
<feature type="domain" description="Peptidoglycan binding-like" evidence="1">
    <location>
        <begin position="165"/>
        <end position="220"/>
    </location>
</feature>
<dbReference type="SUPFAM" id="SSF55846">
    <property type="entry name" value="N-acetylmuramoyl-L-alanine amidase-like"/>
    <property type="match status" value="1"/>
</dbReference>
<dbReference type="Pfam" id="PF01471">
    <property type="entry name" value="PG_binding_1"/>
    <property type="match status" value="1"/>
</dbReference>
<sequence>MTFTFTKPHRDVDKVFIHCSASDSPEHDNLQTLREWHVKKNGWRDIGYHYFIHKDGTCSTCRDIQKTPAAQLGHNTGSIAVCLHGLKKNNFTQRQFETLIDMCRVFDNAYNNQLTFHGHCEVSTKTCPVFDYREVLGLSLSGDRVNRPNSSPQPLAQPLLQLTDTGAAVTLLQQELAKKLNISLSSDGHFGQQTKSAVLLFQKNQGLVEDGIVGKQTWQQVLA</sequence>
<comment type="caution">
    <text evidence="3">The sequence shown here is derived from an EMBL/GenBank/DDBJ whole genome shotgun (WGS) entry which is preliminary data.</text>
</comment>
<dbReference type="PANTHER" id="PTHR11022">
    <property type="entry name" value="PEPTIDOGLYCAN RECOGNITION PROTEIN"/>
    <property type="match status" value="1"/>
</dbReference>
<dbReference type="RefSeq" id="WP_274165871.1">
    <property type="nucleotide sequence ID" value="NZ_JAJUBC010000024.1"/>
</dbReference>
<dbReference type="Proteomes" id="UP001149400">
    <property type="component" value="Unassembled WGS sequence"/>
</dbReference>
<dbReference type="InterPro" id="IPR002502">
    <property type="entry name" value="Amidase_domain"/>
</dbReference>
<gene>
    <name evidence="3" type="ORF">LRP50_18205</name>
</gene>
<dbReference type="EMBL" id="JAJUBC010000024">
    <property type="protein sequence ID" value="MDD1795064.1"/>
    <property type="molecule type" value="Genomic_DNA"/>
</dbReference>
<dbReference type="Gene3D" id="1.10.101.10">
    <property type="entry name" value="PGBD-like superfamily/PGBD"/>
    <property type="match status" value="1"/>
</dbReference>
<dbReference type="InterPro" id="IPR036366">
    <property type="entry name" value="PGBDSf"/>
</dbReference>
<evidence type="ECO:0000259" key="2">
    <source>
        <dbReference type="Pfam" id="PF01510"/>
    </source>
</evidence>
<feature type="domain" description="N-acetylmuramoyl-L-alanine amidase" evidence="2">
    <location>
        <begin position="10"/>
        <end position="128"/>
    </location>
</feature>
<dbReference type="InterPro" id="IPR036365">
    <property type="entry name" value="PGBD-like_sf"/>
</dbReference>
<proteinExistence type="predicted"/>
<protein>
    <submittedName>
        <fullName evidence="3">Peptidoglycan-binding domain-containing protein</fullName>
    </submittedName>
</protein>
<organism evidence="3 4">
    <name type="scientific">Enterovibrio gelatinilyticus</name>
    <dbReference type="NCBI Taxonomy" id="2899819"/>
    <lineage>
        <taxon>Bacteria</taxon>
        <taxon>Pseudomonadati</taxon>
        <taxon>Pseudomonadota</taxon>
        <taxon>Gammaproteobacteria</taxon>
        <taxon>Vibrionales</taxon>
        <taxon>Vibrionaceae</taxon>
        <taxon>Enterovibrio</taxon>
    </lineage>
</organism>
<reference evidence="3" key="1">
    <citation type="submission" date="2021-12" db="EMBL/GenBank/DDBJ databases">
        <title>Enterovibrio ZSDZ35 sp. nov. and Enterovibrio ZSDZ42 sp. nov., isolated from coastal seawater in Qingdao.</title>
        <authorList>
            <person name="Zhang P."/>
        </authorList>
    </citation>
    <scope>NUCLEOTIDE SEQUENCE</scope>
    <source>
        <strain evidence="3">ZSDZ42</strain>
    </source>
</reference>
<dbReference type="InterPro" id="IPR036505">
    <property type="entry name" value="Amidase/PGRP_sf"/>
</dbReference>
<dbReference type="Gene3D" id="3.40.80.10">
    <property type="entry name" value="Peptidoglycan recognition protein-like"/>
    <property type="match status" value="1"/>
</dbReference>
<dbReference type="InterPro" id="IPR002477">
    <property type="entry name" value="Peptidoglycan-bd-like"/>
</dbReference>
<dbReference type="SUPFAM" id="SSF47090">
    <property type="entry name" value="PGBD-like"/>
    <property type="match status" value="1"/>
</dbReference>
<evidence type="ECO:0000259" key="1">
    <source>
        <dbReference type="Pfam" id="PF01471"/>
    </source>
</evidence>
<dbReference type="PANTHER" id="PTHR11022:SF41">
    <property type="entry name" value="PEPTIDOGLYCAN-RECOGNITION PROTEIN LC-RELATED"/>
    <property type="match status" value="1"/>
</dbReference>
<evidence type="ECO:0000313" key="4">
    <source>
        <dbReference type="Proteomes" id="UP001149400"/>
    </source>
</evidence>